<dbReference type="Pfam" id="PF02616">
    <property type="entry name" value="SMC_ScpA"/>
    <property type="match status" value="1"/>
</dbReference>
<dbReference type="EMBL" id="JACHFR010000001">
    <property type="protein sequence ID" value="MBB5218088.1"/>
    <property type="molecule type" value="Genomic_DNA"/>
</dbReference>
<dbReference type="AlphaFoldDB" id="A0A840SD23"/>
<evidence type="ECO:0000313" key="2">
    <source>
        <dbReference type="EMBL" id="MBB5218088.1"/>
    </source>
</evidence>
<organism evidence="2 4">
    <name type="scientific">Treponema rectale</name>
    <dbReference type="NCBI Taxonomy" id="744512"/>
    <lineage>
        <taxon>Bacteria</taxon>
        <taxon>Pseudomonadati</taxon>
        <taxon>Spirochaetota</taxon>
        <taxon>Spirochaetia</taxon>
        <taxon>Spirochaetales</taxon>
        <taxon>Treponemataceae</taxon>
        <taxon>Treponema</taxon>
    </lineage>
</organism>
<name>A0A840SD23_9SPIR</name>
<keyword evidence="4" id="KW-1185">Reference proteome</keyword>
<evidence type="ECO:0000313" key="5">
    <source>
        <dbReference type="Proteomes" id="UP000593591"/>
    </source>
</evidence>
<evidence type="ECO:0000313" key="4">
    <source>
        <dbReference type="Proteomes" id="UP000578697"/>
    </source>
</evidence>
<sequence>MEQTQVLETSVTDDVQSRRQKFSAGIFEGPLDLLLSLIRENKINIYDIPIAEITDQFLDYLDYAVELDLQDLSDFYAMASKLVHIKSLMLLPVEVKYEEGESMEDPRDELVAQLIEYQKFKKLSVLMEEQEEQSEWSFERKKIERLLPFDDEDSMWEKVDSWALLQDMQKIFKNLTNVSQDDRIINMNESITPNEKIALMNELLERNGECMFTDLITRRGNELDVVCAFMAILEAVKLKLADIFQNRMFGDIKICRKKQAA</sequence>
<protein>
    <recommendedName>
        <fullName evidence="1">Segregation and condensation protein A</fullName>
    </recommendedName>
</protein>
<dbReference type="InterPro" id="IPR003768">
    <property type="entry name" value="ScpA"/>
</dbReference>
<dbReference type="RefSeq" id="WP_184651522.1">
    <property type="nucleotide sequence ID" value="NZ_JACHFR010000001.1"/>
</dbReference>
<reference evidence="3 5" key="1">
    <citation type="submission" date="2018-08" db="EMBL/GenBank/DDBJ databases">
        <title>The first complete genome of Treponema rectale (CHPAT), a commensal spirochete of the bovine rectum.</title>
        <authorList>
            <person name="Staton G.J."/>
            <person name="Clegg S.R."/>
            <person name="Carter S.D."/>
            <person name="Radford A.D."/>
            <person name="Darby A."/>
            <person name="Hall N."/>
            <person name="Birtles R.J."/>
            <person name="Evans N.J."/>
        </authorList>
    </citation>
    <scope>NUCLEOTIDE SEQUENCE [LARGE SCALE GENOMIC DNA]</scope>
    <source>
        <strain evidence="3 5">CHPA</strain>
    </source>
</reference>
<evidence type="ECO:0000256" key="1">
    <source>
        <dbReference type="ARBA" id="ARBA00044777"/>
    </source>
</evidence>
<gene>
    <name evidence="3" type="ORF">DYE49_06935</name>
    <name evidence="2" type="ORF">HNP77_000432</name>
</gene>
<dbReference type="Proteomes" id="UP000593591">
    <property type="component" value="Chromosome"/>
</dbReference>
<dbReference type="PANTHER" id="PTHR33969">
    <property type="entry name" value="SEGREGATION AND CONDENSATION PROTEIN A"/>
    <property type="match status" value="1"/>
</dbReference>
<proteinExistence type="predicted"/>
<evidence type="ECO:0000313" key="3">
    <source>
        <dbReference type="EMBL" id="QOS40198.1"/>
    </source>
</evidence>
<dbReference type="Proteomes" id="UP000578697">
    <property type="component" value="Unassembled WGS sequence"/>
</dbReference>
<dbReference type="KEGG" id="trc:DYE49_06935"/>
<reference evidence="2 4" key="2">
    <citation type="submission" date="2020-08" db="EMBL/GenBank/DDBJ databases">
        <title>Genomic Encyclopedia of Type Strains, Phase IV (KMG-IV): sequencing the most valuable type-strain genomes for metagenomic binning, comparative biology and taxonomic classification.</title>
        <authorList>
            <person name="Goeker M."/>
        </authorList>
    </citation>
    <scope>NUCLEOTIDE SEQUENCE [LARGE SCALE GENOMIC DNA]</scope>
    <source>
        <strain evidence="2 4">DSM 103679</strain>
    </source>
</reference>
<dbReference type="Gene3D" id="6.10.250.2410">
    <property type="match status" value="1"/>
</dbReference>
<dbReference type="EMBL" id="CP031517">
    <property type="protein sequence ID" value="QOS40198.1"/>
    <property type="molecule type" value="Genomic_DNA"/>
</dbReference>
<accession>A0A840SD23</accession>
<dbReference type="PANTHER" id="PTHR33969:SF2">
    <property type="entry name" value="SEGREGATION AND CONDENSATION PROTEIN A"/>
    <property type="match status" value="1"/>
</dbReference>